<dbReference type="Proteomes" id="UP001597560">
    <property type="component" value="Unassembled WGS sequence"/>
</dbReference>
<comment type="caution">
    <text evidence="2">The sequence shown here is derived from an EMBL/GenBank/DDBJ whole genome shotgun (WGS) entry which is preliminary data.</text>
</comment>
<name>A0ABW6B3G3_9SPHI</name>
<sequence length="267" mass="31237">MKKLLLLLCFTAFCLSSATYAQISPPGLGEANTAGWFAFGLRQDLGVSKKWQSMSYIGLGRKSNPDNYALFFKPAILVINQEFYHRFHPHWQYSIALSYRKQEEYNDFAPYRRTVAGFEREWRLYGRMAYTIKNERLKFTPTFRQELRTFAQPFEEASSEDLQLRSRLKLQLAINLDKHKIHKLIGGYESLFSTSRSALSERWSSFKYRESRFTFYYSISPQELPFTIDLGYMNNLVGSQSPFSAHYLALDVIYNNPFGLLRHKQGN</sequence>
<keyword evidence="3" id="KW-1185">Reference proteome</keyword>
<accession>A0ABW6B3G3</accession>
<reference evidence="3" key="1">
    <citation type="journal article" date="2019" name="Int. J. Syst. Evol. Microbiol.">
        <title>The Global Catalogue of Microorganisms (GCM) 10K type strain sequencing project: providing services to taxonomists for standard genome sequencing and annotation.</title>
        <authorList>
            <consortium name="The Broad Institute Genomics Platform"/>
            <consortium name="The Broad Institute Genome Sequencing Center for Infectious Disease"/>
            <person name="Wu L."/>
            <person name="Ma J."/>
        </authorList>
    </citation>
    <scope>NUCLEOTIDE SEQUENCE [LARGE SCALE GENOMIC DNA]</scope>
    <source>
        <strain evidence="3">KCTC 23098</strain>
    </source>
</reference>
<feature type="chain" id="PRO_5046676740" evidence="1">
    <location>
        <begin position="22"/>
        <end position="267"/>
    </location>
</feature>
<protein>
    <submittedName>
        <fullName evidence="2">DUF2490 domain-containing protein</fullName>
    </submittedName>
</protein>
<gene>
    <name evidence="2" type="ORF">ACFS6J_19725</name>
</gene>
<evidence type="ECO:0000313" key="2">
    <source>
        <dbReference type="EMBL" id="MFD2964047.1"/>
    </source>
</evidence>
<proteinExistence type="predicted"/>
<evidence type="ECO:0000313" key="3">
    <source>
        <dbReference type="Proteomes" id="UP001597560"/>
    </source>
</evidence>
<keyword evidence="1" id="KW-0732">Signal</keyword>
<feature type="signal peptide" evidence="1">
    <location>
        <begin position="1"/>
        <end position="21"/>
    </location>
</feature>
<evidence type="ECO:0000256" key="1">
    <source>
        <dbReference type="SAM" id="SignalP"/>
    </source>
</evidence>
<dbReference type="EMBL" id="JBHUPA010000016">
    <property type="protein sequence ID" value="MFD2964047.1"/>
    <property type="molecule type" value="Genomic_DNA"/>
</dbReference>
<dbReference type="RefSeq" id="WP_377612185.1">
    <property type="nucleotide sequence ID" value="NZ_JBHUPA010000016.1"/>
</dbReference>
<organism evidence="2 3">
    <name type="scientific">Olivibacter jilunii</name>
    <dbReference type="NCBI Taxonomy" id="985016"/>
    <lineage>
        <taxon>Bacteria</taxon>
        <taxon>Pseudomonadati</taxon>
        <taxon>Bacteroidota</taxon>
        <taxon>Sphingobacteriia</taxon>
        <taxon>Sphingobacteriales</taxon>
        <taxon>Sphingobacteriaceae</taxon>
        <taxon>Olivibacter</taxon>
    </lineage>
</organism>